<protein>
    <submittedName>
        <fullName evidence="3">Lyase family protein</fullName>
    </submittedName>
</protein>
<evidence type="ECO:0000313" key="4">
    <source>
        <dbReference type="Proteomes" id="UP001595847"/>
    </source>
</evidence>
<dbReference type="InterPro" id="IPR022761">
    <property type="entry name" value="Fumarate_lyase_N"/>
</dbReference>
<comment type="caution">
    <text evidence="3">The sequence shown here is derived from an EMBL/GenBank/DDBJ whole genome shotgun (WGS) entry which is preliminary data.</text>
</comment>
<proteinExistence type="predicted"/>
<reference evidence="4" key="1">
    <citation type="journal article" date="2019" name="Int. J. Syst. Evol. Microbiol.">
        <title>The Global Catalogue of Microorganisms (GCM) 10K type strain sequencing project: providing services to taxonomists for standard genome sequencing and annotation.</title>
        <authorList>
            <consortium name="The Broad Institute Genomics Platform"/>
            <consortium name="The Broad Institute Genome Sequencing Center for Infectious Disease"/>
            <person name="Wu L."/>
            <person name="Ma J."/>
        </authorList>
    </citation>
    <scope>NUCLEOTIDE SEQUENCE [LARGE SCALE GENOMIC DNA]</scope>
    <source>
        <strain evidence="4">TBRC 1826</strain>
    </source>
</reference>
<sequence length="427" mass="44178">MTTDSDTTISPSAEPLYGLQTELGVRNFPLRGRTFGDLPPFVRNYALVKLAAARVNHEHGVLDEARRDAIVAACREIADGAHAGQFPTPLVHGGGGTTANMNVNEVIAARASAIAGIVVHPNDHVNASQSTNDSYPTAMALTVRELVGAPAAALRELAAAFDRKAGEFADTPHLGRTCLQDAVSLTAGDSHRGHAAAIRRAADGLEAAASALREVPIGATAVGTGIGAPDGFGEHVAAELAALTGLPVTAAANRFDALSHMDVYAAIAAAGSRAAITMAKIAADVRLLSSGPQGGFGDLTIPAVQAGSSIMPAKVNPVIPEYVMQLSHRVRGQALTVDCAVADGELELNVMEPVVVDALTTIFDDLTAAAETFARRCINGLAWDGPHRERNLAGALDQWVELAATDGYENATTRLRGTDATSGVTRP</sequence>
<dbReference type="GO" id="GO:0016829">
    <property type="term" value="F:lyase activity"/>
    <property type="evidence" value="ECO:0007669"/>
    <property type="project" value="UniProtKB-KW"/>
</dbReference>
<dbReference type="Proteomes" id="UP001595847">
    <property type="component" value="Unassembled WGS sequence"/>
</dbReference>
<evidence type="ECO:0000256" key="1">
    <source>
        <dbReference type="ARBA" id="ARBA00023239"/>
    </source>
</evidence>
<dbReference type="InterPro" id="IPR024083">
    <property type="entry name" value="Fumarase/histidase_N"/>
</dbReference>
<dbReference type="InterPro" id="IPR000362">
    <property type="entry name" value="Fumarate_lyase_fam"/>
</dbReference>
<dbReference type="InterPro" id="IPR051546">
    <property type="entry name" value="Aspartate_Ammonia-Lyase"/>
</dbReference>
<dbReference type="Gene3D" id="1.20.200.10">
    <property type="entry name" value="Fumarase/aspartase (Central domain)"/>
    <property type="match status" value="1"/>
</dbReference>
<accession>A0ABV8FTA5</accession>
<dbReference type="Pfam" id="PF00206">
    <property type="entry name" value="Lyase_1"/>
    <property type="match status" value="1"/>
</dbReference>
<dbReference type="RefSeq" id="WP_378535706.1">
    <property type="nucleotide sequence ID" value="NZ_JBHSBH010000012.1"/>
</dbReference>
<keyword evidence="1 3" id="KW-0456">Lyase</keyword>
<dbReference type="InterPro" id="IPR020557">
    <property type="entry name" value="Fumarate_lyase_CS"/>
</dbReference>
<gene>
    <name evidence="3" type="ORF">ACFOVU_19585</name>
</gene>
<dbReference type="EMBL" id="JBHSBH010000012">
    <property type="protein sequence ID" value="MFC3998141.1"/>
    <property type="molecule type" value="Genomic_DNA"/>
</dbReference>
<dbReference type="PRINTS" id="PR00149">
    <property type="entry name" value="FUMRATELYASE"/>
</dbReference>
<evidence type="ECO:0000259" key="2">
    <source>
        <dbReference type="Pfam" id="PF00206"/>
    </source>
</evidence>
<evidence type="ECO:0000313" key="3">
    <source>
        <dbReference type="EMBL" id="MFC3998141.1"/>
    </source>
</evidence>
<dbReference type="Gene3D" id="1.10.275.10">
    <property type="entry name" value="Fumarase/aspartase (N-terminal domain)"/>
    <property type="match status" value="1"/>
</dbReference>
<dbReference type="PANTHER" id="PTHR42696">
    <property type="entry name" value="ASPARTATE AMMONIA-LYASE"/>
    <property type="match status" value="1"/>
</dbReference>
<dbReference type="SUPFAM" id="SSF48557">
    <property type="entry name" value="L-aspartase-like"/>
    <property type="match status" value="1"/>
</dbReference>
<organism evidence="3 4">
    <name type="scientific">Nocardiopsis sediminis</name>
    <dbReference type="NCBI Taxonomy" id="1778267"/>
    <lineage>
        <taxon>Bacteria</taxon>
        <taxon>Bacillati</taxon>
        <taxon>Actinomycetota</taxon>
        <taxon>Actinomycetes</taxon>
        <taxon>Streptosporangiales</taxon>
        <taxon>Nocardiopsidaceae</taxon>
        <taxon>Nocardiopsis</taxon>
    </lineage>
</organism>
<feature type="domain" description="Fumarate lyase N-terminal" evidence="2">
    <location>
        <begin position="11"/>
        <end position="332"/>
    </location>
</feature>
<dbReference type="PANTHER" id="PTHR42696:SF2">
    <property type="entry name" value="ASPARTATE AMMONIA-LYASE"/>
    <property type="match status" value="1"/>
</dbReference>
<dbReference type="PROSITE" id="PS00163">
    <property type="entry name" value="FUMARATE_LYASES"/>
    <property type="match status" value="1"/>
</dbReference>
<dbReference type="InterPro" id="IPR008948">
    <property type="entry name" value="L-Aspartase-like"/>
</dbReference>
<name>A0ABV8FTA5_9ACTN</name>
<keyword evidence="4" id="KW-1185">Reference proteome</keyword>